<sequence>MQSEHIAKSAIATRTTLTKPRVDARHSEPRTSGFVQNLARSRHVHDDEIVQAAHGFVDSCLKCPLLREANGADPLDHDIDAPSAEHAALRIMLE</sequence>
<evidence type="ECO:0000256" key="1">
    <source>
        <dbReference type="SAM" id="MobiDB-lite"/>
    </source>
</evidence>
<evidence type="ECO:0000313" key="3">
    <source>
        <dbReference type="Proteomes" id="UP000831327"/>
    </source>
</evidence>
<proteinExistence type="predicted"/>
<feature type="region of interest" description="Disordered" evidence="1">
    <location>
        <begin position="1"/>
        <end position="31"/>
    </location>
</feature>
<dbReference type="Proteomes" id="UP000831327">
    <property type="component" value="Chromosome"/>
</dbReference>
<organism evidence="2 3">
    <name type="scientific">Roseomonas fluvialis</name>
    <dbReference type="NCBI Taxonomy" id="1750527"/>
    <lineage>
        <taxon>Bacteria</taxon>
        <taxon>Pseudomonadati</taxon>
        <taxon>Pseudomonadota</taxon>
        <taxon>Alphaproteobacteria</taxon>
        <taxon>Acetobacterales</taxon>
        <taxon>Roseomonadaceae</taxon>
        <taxon>Roseomonas</taxon>
    </lineage>
</organism>
<protein>
    <submittedName>
        <fullName evidence="2">Uncharacterized protein</fullName>
    </submittedName>
</protein>
<dbReference type="EMBL" id="AP025637">
    <property type="protein sequence ID" value="BDG71076.1"/>
    <property type="molecule type" value="Genomic_DNA"/>
</dbReference>
<accession>A0ABN6NYJ6</accession>
<evidence type="ECO:0000313" key="2">
    <source>
        <dbReference type="EMBL" id="BDG71076.1"/>
    </source>
</evidence>
<feature type="compositionally biased region" description="Basic and acidic residues" evidence="1">
    <location>
        <begin position="20"/>
        <end position="29"/>
    </location>
</feature>
<name>A0ABN6NYJ6_9PROT</name>
<reference evidence="2 3" key="1">
    <citation type="journal article" date="2016" name="Microbes Environ.">
        <title>Phylogenetically diverse aerobic anoxygenic phototrophic bacteria isolated from epilithic biofilms in Tama river, Japan.</title>
        <authorList>
            <person name="Hirose S."/>
            <person name="Matsuura K."/>
            <person name="Haruta S."/>
        </authorList>
    </citation>
    <scope>NUCLEOTIDE SEQUENCE [LARGE SCALE GENOMIC DNA]</scope>
    <source>
        <strain evidence="2 3">S08</strain>
    </source>
</reference>
<keyword evidence="3" id="KW-1185">Reference proteome</keyword>
<gene>
    <name evidence="2" type="ORF">Rmf_10050</name>
</gene>